<reference evidence="18 19" key="1">
    <citation type="journal article" date="2016" name="Genome Announc.">
        <title>First Complete Genome Sequence of a Subdivision 6 Acidobacterium Strain.</title>
        <authorList>
            <person name="Huang S."/>
            <person name="Vieira S."/>
            <person name="Bunk B."/>
            <person name="Riedel T."/>
            <person name="Sproer C."/>
            <person name="Overmann J."/>
        </authorList>
    </citation>
    <scope>NUCLEOTIDE SEQUENCE [LARGE SCALE GENOMIC DNA]</scope>
    <source>
        <strain evidence="19">DSM 100886 HEG_-6_39</strain>
    </source>
</reference>
<reference evidence="19" key="2">
    <citation type="submission" date="2016-04" db="EMBL/GenBank/DDBJ databases">
        <title>First Complete Genome Sequence of a Subdivision 6 Acidobacterium.</title>
        <authorList>
            <person name="Huang S."/>
            <person name="Vieira S."/>
            <person name="Bunk B."/>
            <person name="Riedel T."/>
            <person name="Sproeer C."/>
            <person name="Overmann J."/>
        </authorList>
    </citation>
    <scope>NUCLEOTIDE SEQUENCE [LARGE SCALE GENOMIC DNA]</scope>
    <source>
        <strain evidence="19">DSM 100886 HEG_-6_39</strain>
    </source>
</reference>
<dbReference type="SMART" id="SM00898">
    <property type="entry name" value="Fapy_DNA_glyco"/>
    <property type="match status" value="1"/>
</dbReference>
<dbReference type="KEGG" id="abac:LuPra_05622"/>
<dbReference type="InterPro" id="IPR010979">
    <property type="entry name" value="Ribosomal_uS13-like_H2TH"/>
</dbReference>
<dbReference type="SUPFAM" id="SSF46946">
    <property type="entry name" value="S13-like H2TH domain"/>
    <property type="match status" value="1"/>
</dbReference>
<feature type="domain" description="Formamidopyrimidine-DNA glycosylase catalytic" evidence="17">
    <location>
        <begin position="3"/>
        <end position="149"/>
    </location>
</feature>
<dbReference type="Pfam" id="PF01149">
    <property type="entry name" value="Fapy_DNA_glyco"/>
    <property type="match status" value="1"/>
</dbReference>
<dbReference type="InterPro" id="IPR015886">
    <property type="entry name" value="H2TH_FPG"/>
</dbReference>
<dbReference type="PROSITE" id="PS01242">
    <property type="entry name" value="ZF_FPG_1"/>
    <property type="match status" value="1"/>
</dbReference>
<evidence type="ECO:0000256" key="5">
    <source>
        <dbReference type="ARBA" id="ARBA00022771"/>
    </source>
</evidence>
<dbReference type="EMBL" id="CP015136">
    <property type="protein sequence ID" value="AMY12349.1"/>
    <property type="molecule type" value="Genomic_DNA"/>
</dbReference>
<dbReference type="CDD" id="cd08971">
    <property type="entry name" value="AcNei2_N"/>
    <property type="match status" value="1"/>
</dbReference>
<keyword evidence="5 14" id="KW-0863">Zinc-finger</keyword>
<dbReference type="InterPro" id="IPR012319">
    <property type="entry name" value="FPG_cat"/>
</dbReference>
<dbReference type="GO" id="GO:0000703">
    <property type="term" value="F:oxidized pyrimidine nucleobase lesion DNA N-glycosylase activity"/>
    <property type="evidence" value="ECO:0007669"/>
    <property type="project" value="TreeGrafter"/>
</dbReference>
<dbReference type="PROSITE" id="PS51068">
    <property type="entry name" value="FPG_CAT"/>
    <property type="match status" value="1"/>
</dbReference>
<keyword evidence="19" id="KW-1185">Reference proteome</keyword>
<organism evidence="18 19">
    <name type="scientific">Luteitalea pratensis</name>
    <dbReference type="NCBI Taxonomy" id="1855912"/>
    <lineage>
        <taxon>Bacteria</taxon>
        <taxon>Pseudomonadati</taxon>
        <taxon>Acidobacteriota</taxon>
        <taxon>Vicinamibacteria</taxon>
        <taxon>Vicinamibacterales</taxon>
        <taxon>Vicinamibacteraceae</taxon>
        <taxon>Luteitalea</taxon>
    </lineage>
</organism>
<dbReference type="Gene3D" id="1.10.8.50">
    <property type="match status" value="1"/>
</dbReference>
<evidence type="ECO:0000256" key="1">
    <source>
        <dbReference type="ARBA" id="ARBA00009409"/>
    </source>
</evidence>
<dbReference type="InterPro" id="IPR044090">
    <property type="entry name" value="Nei2_N"/>
</dbReference>
<evidence type="ECO:0000256" key="4">
    <source>
        <dbReference type="ARBA" id="ARBA00022763"/>
    </source>
</evidence>
<evidence type="ECO:0000256" key="9">
    <source>
        <dbReference type="ARBA" id="ARBA00023204"/>
    </source>
</evidence>
<dbReference type="InterPro" id="IPR035937">
    <property type="entry name" value="FPG_N"/>
</dbReference>
<keyword evidence="3" id="KW-0479">Metal-binding</keyword>
<name>A0A143PX33_LUTPR</name>
<dbReference type="Proteomes" id="UP000076079">
    <property type="component" value="Chromosome"/>
</dbReference>
<keyword evidence="4" id="KW-0227">DNA damage</keyword>
<sequence length="330" mass="35793">MMPEGDTIFRAARTLHRALAGQVVTRFETQYAQIARVHDDAPITGRIVEKVESRGKHLLIYFTGTGYRVPGTGCRLLDEGGHEPGIGSRESGVVTPATTAGTRRGEVEGPLVLRTHMLMSGSWHIYRAGEAWHRSPSAARVVVGTAAFVAVGFAVPVAEFVPASALEQDETIGRLGPDLLSPDFDAGEAMARLAASGRPTVAEALLEQRSVAGIGNVFKSELLFLARLWPFVPPAEVTEAQWARMMRDAHVLLKANVIDPAEAGVLTWRGARRTTGRSNPTQRLYVYGRHGRPCRRCGTAILVRHHGEHNRSTYWCPACQAAPLNGQPGP</sequence>
<dbReference type="EC" id="4.2.99.18" evidence="2"/>
<evidence type="ECO:0000256" key="6">
    <source>
        <dbReference type="ARBA" id="ARBA00022801"/>
    </source>
</evidence>
<accession>A0A143PX33</accession>
<evidence type="ECO:0000256" key="7">
    <source>
        <dbReference type="ARBA" id="ARBA00022833"/>
    </source>
</evidence>
<protein>
    <recommendedName>
        <fullName evidence="2">DNA-(apurinic or apyrimidinic site) lyase</fullName>
        <ecNumber evidence="2">4.2.99.18</ecNumber>
    </recommendedName>
</protein>
<evidence type="ECO:0000256" key="12">
    <source>
        <dbReference type="ARBA" id="ARBA00023295"/>
    </source>
</evidence>
<dbReference type="GO" id="GO:0008270">
    <property type="term" value="F:zinc ion binding"/>
    <property type="evidence" value="ECO:0007669"/>
    <property type="project" value="UniProtKB-KW"/>
</dbReference>
<evidence type="ECO:0000259" key="17">
    <source>
        <dbReference type="PROSITE" id="PS51068"/>
    </source>
</evidence>
<evidence type="ECO:0000313" key="19">
    <source>
        <dbReference type="Proteomes" id="UP000076079"/>
    </source>
</evidence>
<dbReference type="GO" id="GO:0003684">
    <property type="term" value="F:damaged DNA binding"/>
    <property type="evidence" value="ECO:0007669"/>
    <property type="project" value="InterPro"/>
</dbReference>
<dbReference type="SUPFAM" id="SSF81624">
    <property type="entry name" value="N-terminal domain of MutM-like DNA repair proteins"/>
    <property type="match status" value="1"/>
</dbReference>
<dbReference type="Gene3D" id="3.20.190.10">
    <property type="entry name" value="MutM-like, N-terminal"/>
    <property type="match status" value="1"/>
</dbReference>
<evidence type="ECO:0000256" key="10">
    <source>
        <dbReference type="ARBA" id="ARBA00023239"/>
    </source>
</evidence>
<evidence type="ECO:0000259" key="16">
    <source>
        <dbReference type="PROSITE" id="PS51066"/>
    </source>
</evidence>
<evidence type="ECO:0000256" key="15">
    <source>
        <dbReference type="SAM" id="MobiDB-lite"/>
    </source>
</evidence>
<keyword evidence="10 18" id="KW-0456">Lyase</keyword>
<evidence type="ECO:0000256" key="3">
    <source>
        <dbReference type="ARBA" id="ARBA00022723"/>
    </source>
</evidence>
<dbReference type="SUPFAM" id="SSF57716">
    <property type="entry name" value="Glucocorticoid receptor-like (DNA-binding domain)"/>
    <property type="match status" value="1"/>
</dbReference>
<feature type="domain" description="FPG-type" evidence="16">
    <location>
        <begin position="285"/>
        <end position="321"/>
    </location>
</feature>
<keyword evidence="12 18" id="KW-0326">Glycosidase</keyword>
<comment type="catalytic activity">
    <reaction evidence="13">
        <text>2'-deoxyribonucleotide-(2'-deoxyribose 5'-phosphate)-2'-deoxyribonucleotide-DNA = a 3'-end 2'-deoxyribonucleotide-(2,3-dehydro-2,3-deoxyribose 5'-phosphate)-DNA + a 5'-end 5'-phospho-2'-deoxyribonucleoside-DNA + H(+)</text>
        <dbReference type="Rhea" id="RHEA:66592"/>
        <dbReference type="Rhea" id="RHEA-COMP:13180"/>
        <dbReference type="Rhea" id="RHEA-COMP:16897"/>
        <dbReference type="Rhea" id="RHEA-COMP:17067"/>
        <dbReference type="ChEBI" id="CHEBI:15378"/>
        <dbReference type="ChEBI" id="CHEBI:136412"/>
        <dbReference type="ChEBI" id="CHEBI:157695"/>
        <dbReference type="ChEBI" id="CHEBI:167181"/>
        <dbReference type="EC" id="4.2.99.18"/>
    </reaction>
</comment>
<dbReference type="InterPro" id="IPR000214">
    <property type="entry name" value="Znf_DNA_glyclase/AP_lyase"/>
</dbReference>
<feature type="region of interest" description="Disordered" evidence="15">
    <location>
        <begin position="82"/>
        <end position="101"/>
    </location>
</feature>
<evidence type="ECO:0000313" key="18">
    <source>
        <dbReference type="EMBL" id="AMY12349.1"/>
    </source>
</evidence>
<dbReference type="InterPro" id="IPR015887">
    <property type="entry name" value="DNA_glyclase_Znf_dom_DNA_BS"/>
</dbReference>
<dbReference type="GO" id="GO:0140078">
    <property type="term" value="F:class I DNA-(apurinic or apyrimidinic site) endonuclease activity"/>
    <property type="evidence" value="ECO:0007669"/>
    <property type="project" value="UniProtKB-EC"/>
</dbReference>
<comment type="similarity">
    <text evidence="1">Belongs to the FPG family.</text>
</comment>
<evidence type="ECO:0000256" key="14">
    <source>
        <dbReference type="PROSITE-ProRule" id="PRU00391"/>
    </source>
</evidence>
<evidence type="ECO:0000256" key="13">
    <source>
        <dbReference type="ARBA" id="ARBA00044632"/>
    </source>
</evidence>
<evidence type="ECO:0000256" key="11">
    <source>
        <dbReference type="ARBA" id="ARBA00023268"/>
    </source>
</evidence>
<keyword evidence="11" id="KW-0511">Multifunctional enzyme</keyword>
<keyword evidence="9" id="KW-0234">DNA repair</keyword>
<keyword evidence="6 18" id="KW-0378">Hydrolase</keyword>
<dbReference type="Pfam" id="PF06831">
    <property type="entry name" value="H2TH"/>
    <property type="match status" value="1"/>
</dbReference>
<evidence type="ECO:0000256" key="2">
    <source>
        <dbReference type="ARBA" id="ARBA00012720"/>
    </source>
</evidence>
<dbReference type="PANTHER" id="PTHR42697">
    <property type="entry name" value="ENDONUCLEASE 8"/>
    <property type="match status" value="1"/>
</dbReference>
<dbReference type="SMART" id="SM01232">
    <property type="entry name" value="H2TH"/>
    <property type="match status" value="1"/>
</dbReference>
<dbReference type="PROSITE" id="PS51066">
    <property type="entry name" value="ZF_FPG_2"/>
    <property type="match status" value="1"/>
</dbReference>
<dbReference type="GO" id="GO:0006284">
    <property type="term" value="P:base-excision repair"/>
    <property type="evidence" value="ECO:0007669"/>
    <property type="project" value="InterPro"/>
</dbReference>
<evidence type="ECO:0000256" key="8">
    <source>
        <dbReference type="ARBA" id="ARBA00023125"/>
    </source>
</evidence>
<dbReference type="AlphaFoldDB" id="A0A143PX33"/>
<dbReference type="PANTHER" id="PTHR42697:SF1">
    <property type="entry name" value="ENDONUCLEASE 8"/>
    <property type="match status" value="1"/>
</dbReference>
<keyword evidence="7" id="KW-0862">Zinc</keyword>
<dbReference type="STRING" id="1855912.LuPra_05622"/>
<proteinExistence type="inferred from homology"/>
<keyword evidence="8" id="KW-0238">DNA-binding</keyword>
<gene>
    <name evidence="18" type="primary">nei1</name>
    <name evidence="18" type="ORF">LuPra_05622</name>
</gene>